<sequence>MELSVKSTEEEMVQYSDGENELQDKMGQLSDELEGKMSRVHTAKADVKTAEATLATKEAALQKSTGVLEDRKGRLGDLKSFVANIEDKLKVVASESAHIGSMLQDARAKQKMIRDNIESKTETSQKARQMLDEREKALAVTTNSLKAHEAALKQLYMGNFDQEKEVQDASELHQHAVVEEKELKEKRSELDGYTYFSLRVKLSLHTCIISSQYQSKIESSKRQLDELDRQVDSAVLKNTTLGRIATEIKSRDLKQAEERLTLAQQQLEAAKQEYNAKTSDILRLTQARKILDAQRQTMTNSSSSEADRLMEQARREVAHAKSLLTPDVAK</sequence>
<dbReference type="EMBL" id="GG672918">
    <property type="protein sequence ID" value="EER16454.1"/>
    <property type="molecule type" value="Genomic_DNA"/>
</dbReference>
<dbReference type="InParanoid" id="C5KG98"/>
<dbReference type="AlphaFoldDB" id="C5KG98"/>
<protein>
    <submittedName>
        <fullName evidence="3">Liver stage antigen-1, putative</fullName>
    </submittedName>
</protein>
<accession>C5KG98</accession>
<dbReference type="GeneID" id="9063529"/>
<evidence type="ECO:0000256" key="1">
    <source>
        <dbReference type="SAM" id="Coils"/>
    </source>
</evidence>
<dbReference type="OMA" id="ESKAETF"/>
<feature type="coiled-coil region" evidence="1">
    <location>
        <begin position="210"/>
        <end position="287"/>
    </location>
</feature>
<organism evidence="4">
    <name type="scientific">Perkinsus marinus (strain ATCC 50983 / TXsc)</name>
    <dbReference type="NCBI Taxonomy" id="423536"/>
    <lineage>
        <taxon>Eukaryota</taxon>
        <taxon>Sar</taxon>
        <taxon>Alveolata</taxon>
        <taxon>Perkinsozoa</taxon>
        <taxon>Perkinsea</taxon>
        <taxon>Perkinsida</taxon>
        <taxon>Perkinsidae</taxon>
        <taxon>Perkinsus</taxon>
    </lineage>
</organism>
<evidence type="ECO:0000313" key="4">
    <source>
        <dbReference type="Proteomes" id="UP000007800"/>
    </source>
</evidence>
<name>C5KG98_PERM5</name>
<proteinExistence type="predicted"/>
<dbReference type="RefSeq" id="XP_002784658.1">
    <property type="nucleotide sequence ID" value="XM_002784612.1"/>
</dbReference>
<gene>
    <name evidence="3" type="ORF">Pmar_PMAR021052</name>
</gene>
<dbReference type="Proteomes" id="UP000007800">
    <property type="component" value="Unassembled WGS sequence"/>
</dbReference>
<keyword evidence="1" id="KW-0175">Coiled coil</keyword>
<dbReference type="SUPFAM" id="SSF57997">
    <property type="entry name" value="Tropomyosin"/>
    <property type="match status" value="1"/>
</dbReference>
<evidence type="ECO:0000313" key="3">
    <source>
        <dbReference type="EMBL" id="EER16454.1"/>
    </source>
</evidence>
<evidence type="ECO:0000256" key="2">
    <source>
        <dbReference type="SAM" id="MobiDB-lite"/>
    </source>
</evidence>
<reference evidence="3 4" key="1">
    <citation type="submission" date="2008-07" db="EMBL/GenBank/DDBJ databases">
        <authorList>
            <person name="El-Sayed N."/>
            <person name="Caler E."/>
            <person name="Inman J."/>
            <person name="Amedeo P."/>
            <person name="Hass B."/>
            <person name="Wortman J."/>
        </authorList>
    </citation>
    <scope>NUCLEOTIDE SEQUENCE [LARGE SCALE GENOMIC DNA]</scope>
    <source>
        <strain evidence="4">ATCC 50983 / TXsc</strain>
    </source>
</reference>
<keyword evidence="4" id="KW-1185">Reference proteome</keyword>
<feature type="region of interest" description="Disordered" evidence="2">
    <location>
        <begin position="1"/>
        <end position="22"/>
    </location>
</feature>